<keyword evidence="1" id="KW-0805">Transcription regulation</keyword>
<dbReference type="RefSeq" id="WP_071083040.1">
    <property type="nucleotide sequence ID" value="NZ_MBLM01000047.1"/>
</dbReference>
<dbReference type="GO" id="GO:0043565">
    <property type="term" value="F:sequence-specific DNA binding"/>
    <property type="evidence" value="ECO:0007669"/>
    <property type="project" value="InterPro"/>
</dbReference>
<feature type="domain" description="HTH araC/xylS-type" evidence="4">
    <location>
        <begin position="199"/>
        <end position="297"/>
    </location>
</feature>
<dbReference type="PROSITE" id="PS00041">
    <property type="entry name" value="HTH_ARAC_FAMILY_1"/>
    <property type="match status" value="1"/>
</dbReference>
<dbReference type="SUPFAM" id="SSF46689">
    <property type="entry name" value="Homeodomain-like"/>
    <property type="match status" value="2"/>
</dbReference>
<dbReference type="InterPro" id="IPR018060">
    <property type="entry name" value="HTH_AraC"/>
</dbReference>
<organism evidence="5 6">
    <name type="scientific">Parafrankia colletiae</name>
    <dbReference type="NCBI Taxonomy" id="573497"/>
    <lineage>
        <taxon>Bacteria</taxon>
        <taxon>Bacillati</taxon>
        <taxon>Actinomycetota</taxon>
        <taxon>Actinomycetes</taxon>
        <taxon>Frankiales</taxon>
        <taxon>Frankiaceae</taxon>
        <taxon>Parafrankia</taxon>
    </lineage>
</organism>
<reference evidence="6" key="1">
    <citation type="submission" date="2016-07" db="EMBL/GenBank/DDBJ databases">
        <title>Sequence Frankia sp. strain CcI1.17.</title>
        <authorList>
            <person name="Ghodhbane-Gtari F."/>
            <person name="Swanson E."/>
            <person name="Gueddou A."/>
            <person name="Morris K."/>
            <person name="Hezbri K."/>
            <person name="Ktari A."/>
            <person name="Nouioui I."/>
            <person name="Abebe-Akele F."/>
            <person name="Simpson S."/>
            <person name="Thomas K."/>
            <person name="Gtari M."/>
            <person name="Tisa L.S."/>
            <person name="Hurst S."/>
        </authorList>
    </citation>
    <scope>NUCLEOTIDE SEQUENCE [LARGE SCALE GENOMIC DNA]</scope>
    <source>
        <strain evidence="6">Cc1.17</strain>
    </source>
</reference>
<sequence>MDILSDELSRARARGAVFSVLRRAEPWGLRFEGVRPLTAHILLEGSAWIERDDLDPAPVHARDVVLATAGSPYSLVSGPGVTTVPIAEARRTPSAPGPPGTRAPEATVMCGAYVLSGSVGESLMQGLPPFALLPAAEQEPAHRAAVDLLAAEAVRDVPGQQALLDRLLDVTLVYTLRSWWRTTEAAPGWYRALHHPHIRRVLENLHAHPEQHWTLPVMARDAGLSRAAFAAQFHQLVGLPAGRYLTRLRMSRAQDALLRTDQPLAAIAASVGYRNEFAFATAFRRQHGLSPGRWRADRRGDTGRG</sequence>
<accession>A0A1S1RAV1</accession>
<evidence type="ECO:0000256" key="2">
    <source>
        <dbReference type="ARBA" id="ARBA00023125"/>
    </source>
</evidence>
<evidence type="ECO:0000256" key="1">
    <source>
        <dbReference type="ARBA" id="ARBA00023015"/>
    </source>
</evidence>
<dbReference type="Gene3D" id="1.10.10.60">
    <property type="entry name" value="Homeodomain-like"/>
    <property type="match status" value="2"/>
</dbReference>
<protein>
    <recommendedName>
        <fullName evidence="4">HTH araC/xylS-type domain-containing protein</fullName>
    </recommendedName>
</protein>
<dbReference type="OrthoDB" id="241790at2"/>
<dbReference type="PANTHER" id="PTHR46796">
    <property type="entry name" value="HTH-TYPE TRANSCRIPTIONAL ACTIVATOR RHAS-RELATED"/>
    <property type="match status" value="1"/>
</dbReference>
<keyword evidence="6" id="KW-1185">Reference proteome</keyword>
<evidence type="ECO:0000256" key="3">
    <source>
        <dbReference type="ARBA" id="ARBA00023163"/>
    </source>
</evidence>
<dbReference type="InterPro" id="IPR050204">
    <property type="entry name" value="AraC_XylS_family_regulators"/>
</dbReference>
<dbReference type="PANTHER" id="PTHR46796:SF13">
    <property type="entry name" value="HTH-TYPE TRANSCRIPTIONAL ACTIVATOR RHAS"/>
    <property type="match status" value="1"/>
</dbReference>
<dbReference type="PROSITE" id="PS01124">
    <property type="entry name" value="HTH_ARAC_FAMILY_2"/>
    <property type="match status" value="1"/>
</dbReference>
<dbReference type="InterPro" id="IPR009057">
    <property type="entry name" value="Homeodomain-like_sf"/>
</dbReference>
<evidence type="ECO:0000259" key="4">
    <source>
        <dbReference type="PROSITE" id="PS01124"/>
    </source>
</evidence>
<dbReference type="InterPro" id="IPR018062">
    <property type="entry name" value="HTH_AraC-typ_CS"/>
</dbReference>
<evidence type="ECO:0000313" key="5">
    <source>
        <dbReference type="EMBL" id="OHV42392.1"/>
    </source>
</evidence>
<dbReference type="Proteomes" id="UP000179627">
    <property type="component" value="Unassembled WGS sequence"/>
</dbReference>
<dbReference type="GO" id="GO:0003700">
    <property type="term" value="F:DNA-binding transcription factor activity"/>
    <property type="evidence" value="ECO:0007669"/>
    <property type="project" value="InterPro"/>
</dbReference>
<gene>
    <name evidence="5" type="ORF">CC117_12620</name>
</gene>
<keyword evidence="2" id="KW-0238">DNA-binding</keyword>
<dbReference type="EMBL" id="MBLM01000047">
    <property type="protein sequence ID" value="OHV42392.1"/>
    <property type="molecule type" value="Genomic_DNA"/>
</dbReference>
<proteinExistence type="predicted"/>
<name>A0A1S1RAV1_9ACTN</name>
<dbReference type="SMART" id="SM00342">
    <property type="entry name" value="HTH_ARAC"/>
    <property type="match status" value="1"/>
</dbReference>
<dbReference type="Pfam" id="PF12833">
    <property type="entry name" value="HTH_18"/>
    <property type="match status" value="1"/>
</dbReference>
<comment type="caution">
    <text evidence="5">The sequence shown here is derived from an EMBL/GenBank/DDBJ whole genome shotgun (WGS) entry which is preliminary data.</text>
</comment>
<dbReference type="AlphaFoldDB" id="A0A1S1RAV1"/>
<keyword evidence="3" id="KW-0804">Transcription</keyword>
<dbReference type="InterPro" id="IPR032783">
    <property type="entry name" value="AraC_lig"/>
</dbReference>
<dbReference type="Pfam" id="PF12852">
    <property type="entry name" value="Cupin_6"/>
    <property type="match status" value="1"/>
</dbReference>
<evidence type="ECO:0000313" key="6">
    <source>
        <dbReference type="Proteomes" id="UP000179627"/>
    </source>
</evidence>